<evidence type="ECO:0000313" key="1">
    <source>
        <dbReference type="EMBL" id="CDL82975.1"/>
    </source>
</evidence>
<organism evidence="1 2">
    <name type="scientific">Xenorhabdus szentirmaii DSM 16338</name>
    <dbReference type="NCBI Taxonomy" id="1427518"/>
    <lineage>
        <taxon>Bacteria</taxon>
        <taxon>Pseudomonadati</taxon>
        <taxon>Pseudomonadota</taxon>
        <taxon>Gammaproteobacteria</taxon>
        <taxon>Enterobacterales</taxon>
        <taxon>Morganellaceae</taxon>
        <taxon>Xenorhabdus</taxon>
    </lineage>
</organism>
<dbReference type="AlphaFoldDB" id="W1J0K0"/>
<gene>
    <name evidence="1" type="ORF">XSR1_270015</name>
</gene>
<reference evidence="1" key="1">
    <citation type="submission" date="2013-11" db="EMBL/GenBank/DDBJ databases">
        <title>Draft genome sequence and annotation of the entomopathogenic bacteria, Xenorhabdus cabanillasi strain JM26 and Xenorhabdus szentirmai strain DSM 16338.</title>
        <authorList>
            <person name="Gualtieri M."/>
            <person name="Ogier J.C."/>
            <person name="Pages S."/>
            <person name="Givaudan A."/>
            <person name="Gaudriault S."/>
        </authorList>
    </citation>
    <scope>NUCLEOTIDE SEQUENCE [LARGE SCALE GENOMIC DNA]</scope>
    <source>
        <strain evidence="1">DSM 16338</strain>
    </source>
</reference>
<protein>
    <submittedName>
        <fullName evidence="1">Uncharacterized protein</fullName>
    </submittedName>
</protein>
<accession>W1J0K0</accession>
<proteinExistence type="predicted"/>
<dbReference type="EMBL" id="CBXF010000085">
    <property type="protein sequence ID" value="CDL82975.1"/>
    <property type="molecule type" value="Genomic_DNA"/>
</dbReference>
<keyword evidence="2" id="KW-1185">Reference proteome</keyword>
<sequence>MRLFRRELCINHDSNEDVNWQYKEYPESHDTDTINTLLVHDFHEDAFKGI</sequence>
<evidence type="ECO:0000313" key="2">
    <source>
        <dbReference type="Proteomes" id="UP000019202"/>
    </source>
</evidence>
<name>W1J0K0_9GAMM</name>
<comment type="caution">
    <text evidence="1">The sequence shown here is derived from an EMBL/GenBank/DDBJ whole genome shotgun (WGS) entry which is preliminary data.</text>
</comment>
<dbReference type="Proteomes" id="UP000019202">
    <property type="component" value="Unassembled WGS sequence"/>
</dbReference>